<organism evidence="3">
    <name type="scientific">marine metagenome</name>
    <dbReference type="NCBI Taxonomy" id="408172"/>
    <lineage>
        <taxon>unclassified sequences</taxon>
        <taxon>metagenomes</taxon>
        <taxon>ecological metagenomes</taxon>
    </lineage>
</organism>
<gene>
    <name evidence="3" type="ORF">METZ01_LOCUS503304</name>
</gene>
<dbReference type="PROSITE" id="PS50977">
    <property type="entry name" value="HTH_TETR_2"/>
    <property type="match status" value="1"/>
</dbReference>
<evidence type="ECO:0000256" key="1">
    <source>
        <dbReference type="ARBA" id="ARBA00023125"/>
    </source>
</evidence>
<dbReference type="Gene3D" id="1.10.357.10">
    <property type="entry name" value="Tetracycline Repressor, domain 2"/>
    <property type="match status" value="1"/>
</dbReference>
<evidence type="ECO:0000313" key="3">
    <source>
        <dbReference type="EMBL" id="SVE50450.1"/>
    </source>
</evidence>
<dbReference type="EMBL" id="UINC01221913">
    <property type="protein sequence ID" value="SVE50450.1"/>
    <property type="molecule type" value="Genomic_DNA"/>
</dbReference>
<dbReference type="InterPro" id="IPR001647">
    <property type="entry name" value="HTH_TetR"/>
</dbReference>
<accession>A0A383E200</accession>
<feature type="non-terminal residue" evidence="3">
    <location>
        <position position="1"/>
    </location>
</feature>
<feature type="domain" description="HTH tetR-type" evidence="2">
    <location>
        <begin position="1"/>
        <end position="33"/>
    </location>
</feature>
<reference evidence="3" key="1">
    <citation type="submission" date="2018-05" db="EMBL/GenBank/DDBJ databases">
        <authorList>
            <person name="Lanie J.A."/>
            <person name="Ng W.-L."/>
            <person name="Kazmierczak K.M."/>
            <person name="Andrzejewski T.M."/>
            <person name="Davidsen T.M."/>
            <person name="Wayne K.J."/>
            <person name="Tettelin H."/>
            <person name="Glass J.I."/>
            <person name="Rusch D."/>
            <person name="Podicherti R."/>
            <person name="Tsui H.-C.T."/>
            <person name="Winkler M.E."/>
        </authorList>
    </citation>
    <scope>NUCLEOTIDE SEQUENCE</scope>
</reference>
<evidence type="ECO:0000259" key="2">
    <source>
        <dbReference type="PROSITE" id="PS50977"/>
    </source>
</evidence>
<dbReference type="GO" id="GO:0003677">
    <property type="term" value="F:DNA binding"/>
    <property type="evidence" value="ECO:0007669"/>
    <property type="project" value="UniProtKB-KW"/>
</dbReference>
<dbReference type="SUPFAM" id="SSF46689">
    <property type="entry name" value="Homeodomain-like"/>
    <property type="match status" value="1"/>
</dbReference>
<name>A0A383E200_9ZZZZ</name>
<sequence>CKRSGMSQGAIFKHFPTKFDLVAAAIVRLYEQLVDDYRYAVADLPDGSEKITGCLDALWALYETPRLLAVFDLHTAARTDPELREVMRSVEKPHWANIQGLAGEIFPEMADNPLFAGAIDLLISTVQGAAISGLARRDEVKETRLKIALELVARHFLEVVDAN</sequence>
<proteinExistence type="predicted"/>
<dbReference type="InterPro" id="IPR009057">
    <property type="entry name" value="Homeodomain-like_sf"/>
</dbReference>
<dbReference type="AlphaFoldDB" id="A0A383E200"/>
<protein>
    <recommendedName>
        <fullName evidence="2">HTH tetR-type domain-containing protein</fullName>
    </recommendedName>
</protein>
<keyword evidence="1" id="KW-0238">DNA-binding</keyword>